<keyword evidence="2" id="KW-1185">Reference proteome</keyword>
<organism evidence="1 2">
    <name type="scientific">Roseovarius phycicola</name>
    <dbReference type="NCBI Taxonomy" id="3080976"/>
    <lineage>
        <taxon>Bacteria</taxon>
        <taxon>Pseudomonadati</taxon>
        <taxon>Pseudomonadota</taxon>
        <taxon>Alphaproteobacteria</taxon>
        <taxon>Rhodobacterales</taxon>
        <taxon>Roseobacteraceae</taxon>
        <taxon>Roseovarius</taxon>
    </lineage>
</organism>
<dbReference type="RefSeq" id="WP_338549739.1">
    <property type="nucleotide sequence ID" value="NZ_CP146069.1"/>
</dbReference>
<dbReference type="Gene3D" id="3.30.70.1520">
    <property type="entry name" value="Heterotetrameric sarcosine oxidase"/>
    <property type="match status" value="1"/>
</dbReference>
<proteinExistence type="predicted"/>
<evidence type="ECO:0000313" key="1">
    <source>
        <dbReference type="EMBL" id="WWR46892.1"/>
    </source>
</evidence>
<reference evidence="1 2" key="1">
    <citation type="submission" date="2023-10" db="EMBL/GenBank/DDBJ databases">
        <title>Roseovarius strain S88 nov., isolated from a marine algae.</title>
        <authorList>
            <person name="Lee M.W."/>
            <person name="Lee J.K."/>
            <person name="Kim J.M."/>
            <person name="Choi D.G."/>
            <person name="Baek J.H."/>
            <person name="Bayburt H."/>
            <person name="Jung J.J."/>
            <person name="Han D.M."/>
            <person name="Jeon C.O."/>
        </authorList>
    </citation>
    <scope>NUCLEOTIDE SEQUENCE [LARGE SCALE GENOMIC DNA]</scope>
    <source>
        <strain evidence="1 2">S88</strain>
    </source>
</reference>
<dbReference type="EMBL" id="CP146069">
    <property type="protein sequence ID" value="WWR46892.1"/>
    <property type="molecule type" value="Genomic_DNA"/>
</dbReference>
<protein>
    <submittedName>
        <fullName evidence="1">Sarcosine oxidase subunit gamma</fullName>
    </submittedName>
</protein>
<dbReference type="SUPFAM" id="SSF103025">
    <property type="entry name" value="Folate-binding domain"/>
    <property type="match status" value="1"/>
</dbReference>
<dbReference type="InterPro" id="IPR027266">
    <property type="entry name" value="TrmE/GcvT-like"/>
</dbReference>
<dbReference type="Gene3D" id="3.30.1360.120">
    <property type="entry name" value="Probable tRNA modification gtpase trme, domain 1"/>
    <property type="match status" value="1"/>
</dbReference>
<sequence length="189" mass="20209">MAEYKLIAEPPLAGYDETFGNVRLVSPADFALVSIALPLGDEAKALKAIKTGYGVDVPEVGHSAISKDGNARLLRMAQDQAFVVFTHDQPDAAAIVAKRVKAAVYVTDQTDVWTALHLSGASSRHALERICPIDLHADVFAEGHVARTVMEHLGVMVVRDAQDSFVLLSASSSAGSFLHAVETSIRNVM</sequence>
<evidence type="ECO:0000313" key="2">
    <source>
        <dbReference type="Proteomes" id="UP001364156"/>
    </source>
</evidence>
<gene>
    <name evidence="1" type="ORF">RZ517_01525</name>
</gene>
<dbReference type="Proteomes" id="UP001364156">
    <property type="component" value="Chromosome"/>
</dbReference>
<name>A0ABZ2HKJ2_9RHOB</name>
<accession>A0ABZ2HKJ2</accession>